<evidence type="ECO:0000313" key="2">
    <source>
        <dbReference type="EMBL" id="KAK0583883.1"/>
    </source>
</evidence>
<gene>
    <name evidence="2" type="ORF">LWI29_004448</name>
</gene>
<dbReference type="Proteomes" id="UP001168877">
    <property type="component" value="Unassembled WGS sequence"/>
</dbReference>
<feature type="transmembrane region" description="Helical" evidence="1">
    <location>
        <begin position="15"/>
        <end position="34"/>
    </location>
</feature>
<evidence type="ECO:0000313" key="3">
    <source>
        <dbReference type="Proteomes" id="UP001168877"/>
    </source>
</evidence>
<accession>A0AA39S3K0</accession>
<organism evidence="2 3">
    <name type="scientific">Acer saccharum</name>
    <name type="common">Sugar maple</name>
    <dbReference type="NCBI Taxonomy" id="4024"/>
    <lineage>
        <taxon>Eukaryota</taxon>
        <taxon>Viridiplantae</taxon>
        <taxon>Streptophyta</taxon>
        <taxon>Embryophyta</taxon>
        <taxon>Tracheophyta</taxon>
        <taxon>Spermatophyta</taxon>
        <taxon>Magnoliopsida</taxon>
        <taxon>eudicotyledons</taxon>
        <taxon>Gunneridae</taxon>
        <taxon>Pentapetalae</taxon>
        <taxon>rosids</taxon>
        <taxon>malvids</taxon>
        <taxon>Sapindales</taxon>
        <taxon>Sapindaceae</taxon>
        <taxon>Hippocastanoideae</taxon>
        <taxon>Acereae</taxon>
        <taxon>Acer</taxon>
    </lineage>
</organism>
<sequence>MQHKNPPPLRHQLVFHLRSGGLPLVFGLGFRGLCRRGSLRRRCSRRRGNWRRRVITNSHSEVIELHVLLDLGILLIQICKYLDSLENLRLVEIVPVIRGSSRFCFILNADIQCCSCKNQI</sequence>
<evidence type="ECO:0000256" key="1">
    <source>
        <dbReference type="SAM" id="Phobius"/>
    </source>
</evidence>
<comment type="caution">
    <text evidence="2">The sequence shown here is derived from an EMBL/GenBank/DDBJ whole genome shotgun (WGS) entry which is preliminary data.</text>
</comment>
<dbReference type="AlphaFoldDB" id="A0AA39S3K0"/>
<keyword evidence="1" id="KW-1133">Transmembrane helix</keyword>
<protein>
    <submittedName>
        <fullName evidence="2">Uncharacterized protein</fullName>
    </submittedName>
</protein>
<dbReference type="EMBL" id="JAUESC010000383">
    <property type="protein sequence ID" value="KAK0583883.1"/>
    <property type="molecule type" value="Genomic_DNA"/>
</dbReference>
<name>A0AA39S3K0_ACESA</name>
<proteinExistence type="predicted"/>
<keyword evidence="1" id="KW-0812">Transmembrane</keyword>
<reference evidence="2" key="1">
    <citation type="journal article" date="2022" name="Plant J.">
        <title>Strategies of tolerance reflected in two North American maple genomes.</title>
        <authorList>
            <person name="McEvoy S.L."/>
            <person name="Sezen U.U."/>
            <person name="Trouern-Trend A."/>
            <person name="McMahon S.M."/>
            <person name="Schaberg P.G."/>
            <person name="Yang J."/>
            <person name="Wegrzyn J.L."/>
            <person name="Swenson N.G."/>
        </authorList>
    </citation>
    <scope>NUCLEOTIDE SEQUENCE</scope>
    <source>
        <strain evidence="2">NS2018</strain>
    </source>
</reference>
<reference evidence="2" key="2">
    <citation type="submission" date="2023-06" db="EMBL/GenBank/DDBJ databases">
        <authorList>
            <person name="Swenson N.G."/>
            <person name="Wegrzyn J.L."/>
            <person name="Mcevoy S.L."/>
        </authorList>
    </citation>
    <scope>NUCLEOTIDE SEQUENCE</scope>
    <source>
        <strain evidence="2">NS2018</strain>
        <tissue evidence="2">Leaf</tissue>
    </source>
</reference>
<keyword evidence="3" id="KW-1185">Reference proteome</keyword>
<keyword evidence="1" id="KW-0472">Membrane</keyword>